<dbReference type="Gene3D" id="3.30.70.260">
    <property type="match status" value="1"/>
</dbReference>
<accession>A0A4R1Q096</accession>
<dbReference type="OrthoDB" id="9803970at2"/>
<dbReference type="Pfam" id="PF18024">
    <property type="entry name" value="HTH_50"/>
    <property type="match status" value="1"/>
</dbReference>
<sequence length="257" mass="28399">MRLCMTCTNRPGLLLDISQVLVEQKCTIVTVEVVEGAVYLECHLAVAEQMPELIRELLRVKDIHTVKEVTTMPSKEWAEQLEAVLSALQDGLLSVNLSGIVEKYNKTALTILNLKADNLDQPLSAALMDILFISRTIKEGYSFRNQEVFMGTTGRYCTVSTRPLRNNNGKITGVVIVLCESQGAWAFKPQILPLKAIEGPVMAGQTLEDRLGAVEREILQATIYKFRSSRQAGAVLGLSHTAILKKLKKHGLQSGSY</sequence>
<evidence type="ECO:0000313" key="3">
    <source>
        <dbReference type="EMBL" id="TCL37381.1"/>
    </source>
</evidence>
<dbReference type="PROSITE" id="PS51671">
    <property type="entry name" value="ACT"/>
    <property type="match status" value="1"/>
</dbReference>
<evidence type="ECO:0000256" key="1">
    <source>
        <dbReference type="ARBA" id="ARBA00023159"/>
    </source>
</evidence>
<dbReference type="Gene3D" id="3.30.450.20">
    <property type="entry name" value="PAS domain"/>
    <property type="match status" value="1"/>
</dbReference>
<feature type="domain" description="ACT" evidence="2">
    <location>
        <begin position="2"/>
        <end position="74"/>
    </location>
</feature>
<proteinExistence type="predicted"/>
<comment type="caution">
    <text evidence="3">The sequence shown here is derived from an EMBL/GenBank/DDBJ whole genome shotgun (WGS) entry which is preliminary data.</text>
</comment>
<gene>
    <name evidence="3" type="ORF">EV210_106250</name>
</gene>
<name>A0A4R1Q096_9FIRM</name>
<dbReference type="AlphaFoldDB" id="A0A4R1Q096"/>
<dbReference type="InterPro" id="IPR035965">
    <property type="entry name" value="PAS-like_dom_sf"/>
</dbReference>
<dbReference type="InterPro" id="IPR009057">
    <property type="entry name" value="Homeodomain-like_sf"/>
</dbReference>
<dbReference type="SUPFAM" id="SSF46689">
    <property type="entry name" value="Homeodomain-like"/>
    <property type="match status" value="1"/>
</dbReference>
<keyword evidence="1" id="KW-0010">Activator</keyword>
<keyword evidence="4" id="KW-1185">Reference proteome</keyword>
<organism evidence="3 4">
    <name type="scientific">Anaerospora hongkongensis</name>
    <dbReference type="NCBI Taxonomy" id="244830"/>
    <lineage>
        <taxon>Bacteria</taxon>
        <taxon>Bacillati</taxon>
        <taxon>Bacillota</taxon>
        <taxon>Negativicutes</taxon>
        <taxon>Selenomonadales</taxon>
        <taxon>Sporomusaceae</taxon>
        <taxon>Anaerospora</taxon>
    </lineage>
</organism>
<evidence type="ECO:0000259" key="2">
    <source>
        <dbReference type="PROSITE" id="PS51671"/>
    </source>
</evidence>
<dbReference type="GO" id="GO:0003677">
    <property type="term" value="F:DNA binding"/>
    <property type="evidence" value="ECO:0007669"/>
    <property type="project" value="UniProtKB-KW"/>
</dbReference>
<dbReference type="InterPro" id="IPR030828">
    <property type="entry name" value="HTH_TyrR"/>
</dbReference>
<evidence type="ECO:0000313" key="4">
    <source>
        <dbReference type="Proteomes" id="UP000295063"/>
    </source>
</evidence>
<reference evidence="3 4" key="1">
    <citation type="submission" date="2019-03" db="EMBL/GenBank/DDBJ databases">
        <title>Genomic Encyclopedia of Type Strains, Phase IV (KMG-IV): sequencing the most valuable type-strain genomes for metagenomic binning, comparative biology and taxonomic classification.</title>
        <authorList>
            <person name="Goeker M."/>
        </authorList>
    </citation>
    <scope>NUCLEOTIDE SEQUENCE [LARGE SCALE GENOMIC DNA]</scope>
    <source>
        <strain evidence="3 4">DSM 15969</strain>
    </source>
</reference>
<dbReference type="RefSeq" id="WP_132079876.1">
    <property type="nucleotide sequence ID" value="NZ_SLUI01000006.1"/>
</dbReference>
<dbReference type="NCBIfam" id="TIGR04381">
    <property type="entry name" value="HTH_TypR"/>
    <property type="match status" value="1"/>
</dbReference>
<dbReference type="Proteomes" id="UP000295063">
    <property type="component" value="Unassembled WGS sequence"/>
</dbReference>
<dbReference type="SUPFAM" id="SSF55785">
    <property type="entry name" value="PYP-like sensor domain (PAS domain)"/>
    <property type="match status" value="1"/>
</dbReference>
<dbReference type="InterPro" id="IPR002912">
    <property type="entry name" value="ACT_dom"/>
</dbReference>
<dbReference type="EMBL" id="SLUI01000006">
    <property type="protein sequence ID" value="TCL37381.1"/>
    <property type="molecule type" value="Genomic_DNA"/>
</dbReference>
<dbReference type="SUPFAM" id="SSF55021">
    <property type="entry name" value="ACT-like"/>
    <property type="match status" value="1"/>
</dbReference>
<dbReference type="Gene3D" id="1.10.10.60">
    <property type="entry name" value="Homeodomain-like"/>
    <property type="match status" value="1"/>
</dbReference>
<dbReference type="InterPro" id="IPR045865">
    <property type="entry name" value="ACT-like_dom_sf"/>
</dbReference>
<protein>
    <submittedName>
        <fullName evidence="3">TyrR family helix-turn-helix protein</fullName>
    </submittedName>
</protein>